<name>A0A6L2J2L9_TANCI</name>
<dbReference type="AlphaFoldDB" id="A0A6L2J2L9"/>
<proteinExistence type="predicted"/>
<protein>
    <submittedName>
        <fullName evidence="1">Retrovirus-related Pol polyprotein from transposon TNT 1-94</fullName>
    </submittedName>
</protein>
<comment type="caution">
    <text evidence="1">The sequence shown here is derived from an EMBL/GenBank/DDBJ whole genome shotgun (WGS) entry which is preliminary data.</text>
</comment>
<evidence type="ECO:0000313" key="1">
    <source>
        <dbReference type="EMBL" id="GEU31056.1"/>
    </source>
</evidence>
<dbReference type="EMBL" id="BKCJ010000214">
    <property type="protein sequence ID" value="GEU31056.1"/>
    <property type="molecule type" value="Genomic_DNA"/>
</dbReference>
<gene>
    <name evidence="1" type="ORF">Tci_003034</name>
</gene>
<organism evidence="1">
    <name type="scientific">Tanacetum cinerariifolium</name>
    <name type="common">Dalmatian daisy</name>
    <name type="synonym">Chrysanthemum cinerariifolium</name>
    <dbReference type="NCBI Taxonomy" id="118510"/>
    <lineage>
        <taxon>Eukaryota</taxon>
        <taxon>Viridiplantae</taxon>
        <taxon>Streptophyta</taxon>
        <taxon>Embryophyta</taxon>
        <taxon>Tracheophyta</taxon>
        <taxon>Spermatophyta</taxon>
        <taxon>Magnoliopsida</taxon>
        <taxon>eudicotyledons</taxon>
        <taxon>Gunneridae</taxon>
        <taxon>Pentapetalae</taxon>
        <taxon>asterids</taxon>
        <taxon>campanulids</taxon>
        <taxon>Asterales</taxon>
        <taxon>Asteraceae</taxon>
        <taxon>Asteroideae</taxon>
        <taxon>Anthemideae</taxon>
        <taxon>Anthemidinae</taxon>
        <taxon>Tanacetum</taxon>
    </lineage>
</organism>
<accession>A0A6L2J2L9</accession>
<reference evidence="1" key="1">
    <citation type="journal article" date="2019" name="Sci. Rep.">
        <title>Draft genome of Tanacetum cinerariifolium, the natural source of mosquito coil.</title>
        <authorList>
            <person name="Yamashiro T."/>
            <person name="Shiraishi A."/>
            <person name="Satake H."/>
            <person name="Nakayama K."/>
        </authorList>
    </citation>
    <scope>NUCLEOTIDE SEQUENCE</scope>
</reference>
<sequence length="126" mass="13965">MSISNSNNIKKAFNPNTKVVFGDDSTCITEGYGSIKCNGIVFTTVAFANGLKYNLISIIQLCDATYIVQFDEKRGTIFNSNKEIVMIDPRVRDVYVLDMTASLKNLVSLPKLLRMSTGFGIKDLLI</sequence>